<dbReference type="AlphaFoldDB" id="A0A9D4HCW8"/>
<gene>
    <name evidence="2" type="ORF">DPMN_104928</name>
</gene>
<keyword evidence="3" id="KW-1185">Reference proteome</keyword>
<dbReference type="Proteomes" id="UP000828390">
    <property type="component" value="Unassembled WGS sequence"/>
</dbReference>
<name>A0A9D4HCW8_DREPO</name>
<proteinExistence type="predicted"/>
<feature type="chain" id="PRO_5039204961" evidence="1">
    <location>
        <begin position="27"/>
        <end position="84"/>
    </location>
</feature>
<sequence>MALVCRCPAWYAAWLLVRQWMGMGNCGSGWGLWGSLVDLGLSVVTGTEKVEHFVGGLGFGMGWCLQAGRVWPGRRGAIAWGDGL</sequence>
<keyword evidence="1" id="KW-0732">Signal</keyword>
<reference evidence="2" key="1">
    <citation type="journal article" date="2019" name="bioRxiv">
        <title>The Genome of the Zebra Mussel, Dreissena polymorpha: A Resource for Invasive Species Research.</title>
        <authorList>
            <person name="McCartney M.A."/>
            <person name="Auch B."/>
            <person name="Kono T."/>
            <person name="Mallez S."/>
            <person name="Zhang Y."/>
            <person name="Obille A."/>
            <person name="Becker A."/>
            <person name="Abrahante J.E."/>
            <person name="Garbe J."/>
            <person name="Badalamenti J.P."/>
            <person name="Herman A."/>
            <person name="Mangelson H."/>
            <person name="Liachko I."/>
            <person name="Sullivan S."/>
            <person name="Sone E.D."/>
            <person name="Koren S."/>
            <person name="Silverstein K.A.T."/>
            <person name="Beckman K.B."/>
            <person name="Gohl D.M."/>
        </authorList>
    </citation>
    <scope>NUCLEOTIDE SEQUENCE</scope>
    <source>
        <strain evidence="2">Duluth1</strain>
        <tissue evidence="2">Whole animal</tissue>
    </source>
</reference>
<evidence type="ECO:0000313" key="3">
    <source>
        <dbReference type="Proteomes" id="UP000828390"/>
    </source>
</evidence>
<accession>A0A9D4HCW8</accession>
<organism evidence="2 3">
    <name type="scientific">Dreissena polymorpha</name>
    <name type="common">Zebra mussel</name>
    <name type="synonym">Mytilus polymorpha</name>
    <dbReference type="NCBI Taxonomy" id="45954"/>
    <lineage>
        <taxon>Eukaryota</taxon>
        <taxon>Metazoa</taxon>
        <taxon>Spiralia</taxon>
        <taxon>Lophotrochozoa</taxon>
        <taxon>Mollusca</taxon>
        <taxon>Bivalvia</taxon>
        <taxon>Autobranchia</taxon>
        <taxon>Heteroconchia</taxon>
        <taxon>Euheterodonta</taxon>
        <taxon>Imparidentia</taxon>
        <taxon>Neoheterodontei</taxon>
        <taxon>Myida</taxon>
        <taxon>Dreissenoidea</taxon>
        <taxon>Dreissenidae</taxon>
        <taxon>Dreissena</taxon>
    </lineage>
</organism>
<dbReference type="EMBL" id="JAIWYP010000004">
    <property type="protein sequence ID" value="KAH3831658.1"/>
    <property type="molecule type" value="Genomic_DNA"/>
</dbReference>
<protein>
    <submittedName>
        <fullName evidence="2">Uncharacterized protein</fullName>
    </submittedName>
</protein>
<comment type="caution">
    <text evidence="2">The sequence shown here is derived from an EMBL/GenBank/DDBJ whole genome shotgun (WGS) entry which is preliminary data.</text>
</comment>
<evidence type="ECO:0000313" key="2">
    <source>
        <dbReference type="EMBL" id="KAH3831658.1"/>
    </source>
</evidence>
<reference evidence="2" key="2">
    <citation type="submission" date="2020-11" db="EMBL/GenBank/DDBJ databases">
        <authorList>
            <person name="McCartney M.A."/>
            <person name="Auch B."/>
            <person name="Kono T."/>
            <person name="Mallez S."/>
            <person name="Becker A."/>
            <person name="Gohl D.M."/>
            <person name="Silverstein K.A.T."/>
            <person name="Koren S."/>
            <person name="Bechman K.B."/>
            <person name="Herman A."/>
            <person name="Abrahante J.E."/>
            <person name="Garbe J."/>
        </authorList>
    </citation>
    <scope>NUCLEOTIDE SEQUENCE</scope>
    <source>
        <strain evidence="2">Duluth1</strain>
        <tissue evidence="2">Whole animal</tissue>
    </source>
</reference>
<evidence type="ECO:0000256" key="1">
    <source>
        <dbReference type="SAM" id="SignalP"/>
    </source>
</evidence>
<feature type="signal peptide" evidence="1">
    <location>
        <begin position="1"/>
        <end position="26"/>
    </location>
</feature>